<evidence type="ECO:0000313" key="1">
    <source>
        <dbReference type="EMBL" id="AVK06535.1"/>
    </source>
</evidence>
<organism evidence="1 2">
    <name type="scientific">Pseudomonas paraeruginosa</name>
    <dbReference type="NCBI Taxonomy" id="2994495"/>
    <lineage>
        <taxon>Bacteria</taxon>
        <taxon>Pseudomonadati</taxon>
        <taxon>Pseudomonadota</taxon>
        <taxon>Gammaproteobacteria</taxon>
        <taxon>Pseudomonadales</taxon>
        <taxon>Pseudomonadaceae</taxon>
        <taxon>Pseudomonas</taxon>
    </lineage>
</organism>
<proteinExistence type="predicted"/>
<name>A0A2R3IX91_9PSED</name>
<accession>A0A2R3IX91</accession>
<keyword evidence="2" id="KW-1185">Reference proteome</keyword>
<dbReference type="EMBL" id="CP027169">
    <property type="protein sequence ID" value="AVK06535.1"/>
    <property type="molecule type" value="Genomic_DNA"/>
</dbReference>
<protein>
    <submittedName>
        <fullName evidence="1">Uncharacterized protein</fullName>
    </submittedName>
</protein>
<evidence type="ECO:0000313" key="2">
    <source>
        <dbReference type="Proteomes" id="UP000238390"/>
    </source>
</evidence>
<dbReference type="AlphaFoldDB" id="A0A2R3IX91"/>
<reference evidence="1 2" key="1">
    <citation type="submission" date="2018-02" db="EMBL/GenBank/DDBJ databases">
        <title>FDA/CDC Antimicrobial Resistant Isolate Bank Genome Sequencing.</title>
        <authorList>
            <person name="Benahmed F.H."/>
            <person name="Lutgring J.D."/>
            <person name="Yoo B."/>
            <person name="Machado M."/>
            <person name="Brown A."/>
            <person name="McAllister G."/>
            <person name="Perry A."/>
            <person name="Halpin A.L."/>
            <person name="Vavikolanu K."/>
            <person name="Ott S."/>
            <person name="Zhao X."/>
            <person name="Tallon L.J."/>
            <person name="Sadzewicz L."/>
            <person name="Aluvathingal J."/>
            <person name="Nadendla S."/>
            <person name="Voskania-kordi A."/>
            <person name="Simonyan V."/>
            <person name="Patel J."/>
            <person name="Shawar R.M."/>
        </authorList>
    </citation>
    <scope>NUCLEOTIDE SEQUENCE [LARGE SCALE GENOMIC DNA]</scope>
    <source>
        <strain evidence="1 2">AR_0356</strain>
    </source>
</reference>
<gene>
    <name evidence="1" type="ORF">CSB93_5729</name>
</gene>
<dbReference type="Proteomes" id="UP000238390">
    <property type="component" value="Chromosome"/>
</dbReference>
<sequence>MRQQFQDALDCAQEHIAVAACEAAVFDEVFASHKETILRLQALWKPERLKPPQ</sequence>